<gene>
    <name evidence="5" type="ORF">FDF74_04245</name>
</gene>
<name>A0A6M0R882_9CLOT</name>
<reference evidence="5 6" key="1">
    <citation type="submission" date="2019-04" db="EMBL/GenBank/DDBJ databases">
        <title>Genome sequencing of Clostridium botulinum Groups I-IV and Clostridium butyricum.</title>
        <authorList>
            <person name="Brunt J."/>
            <person name="Van Vliet A.H.M."/>
            <person name="Stringer S.C."/>
            <person name="Carter A.T."/>
            <person name="Peck M.W."/>
        </authorList>
    </citation>
    <scope>NUCLEOTIDE SEQUENCE [LARGE SCALE GENOMIC DNA]</scope>
    <source>
        <strain evidence="5 6">IFR 18/094</strain>
    </source>
</reference>
<dbReference type="Gene3D" id="3.40.50.300">
    <property type="entry name" value="P-loop containing nucleotide triphosphate hydrolases"/>
    <property type="match status" value="1"/>
</dbReference>
<feature type="domain" description="ABC transporter" evidence="4">
    <location>
        <begin position="8"/>
        <end position="209"/>
    </location>
</feature>
<dbReference type="Pfam" id="PF00005">
    <property type="entry name" value="ABC_tran"/>
    <property type="match status" value="1"/>
</dbReference>
<dbReference type="SMART" id="SM00382">
    <property type="entry name" value="AAA"/>
    <property type="match status" value="1"/>
</dbReference>
<keyword evidence="2" id="KW-0547">Nucleotide-binding</keyword>
<accession>A0A6M0R882</accession>
<dbReference type="AlphaFoldDB" id="A0A6M0R882"/>
<keyword evidence="1" id="KW-0813">Transport</keyword>
<dbReference type="EMBL" id="SXDP01000002">
    <property type="protein sequence ID" value="NEZ46424.1"/>
    <property type="molecule type" value="Genomic_DNA"/>
</dbReference>
<dbReference type="SUPFAM" id="SSF52540">
    <property type="entry name" value="P-loop containing nucleoside triphosphate hydrolases"/>
    <property type="match status" value="1"/>
</dbReference>
<dbReference type="Proteomes" id="UP000473885">
    <property type="component" value="Unassembled WGS sequence"/>
</dbReference>
<organism evidence="5 6">
    <name type="scientific">Clostridium niameyense</name>
    <dbReference type="NCBI Taxonomy" id="1622073"/>
    <lineage>
        <taxon>Bacteria</taxon>
        <taxon>Bacillati</taxon>
        <taxon>Bacillota</taxon>
        <taxon>Clostridia</taxon>
        <taxon>Eubacteriales</taxon>
        <taxon>Clostridiaceae</taxon>
        <taxon>Clostridium</taxon>
    </lineage>
</organism>
<dbReference type="InterPro" id="IPR003593">
    <property type="entry name" value="AAA+_ATPase"/>
</dbReference>
<dbReference type="RefSeq" id="WP_050607699.1">
    <property type="nucleotide sequence ID" value="NZ_CABKUB010000006.1"/>
</dbReference>
<dbReference type="PROSITE" id="PS00211">
    <property type="entry name" value="ABC_TRANSPORTER_1"/>
    <property type="match status" value="1"/>
</dbReference>
<comment type="caution">
    <text evidence="5">The sequence shown here is derived from an EMBL/GenBank/DDBJ whole genome shotgun (WGS) entry which is preliminary data.</text>
</comment>
<proteinExistence type="predicted"/>
<dbReference type="InterPro" id="IPR017871">
    <property type="entry name" value="ABC_transporter-like_CS"/>
</dbReference>
<dbReference type="GO" id="GO:0005524">
    <property type="term" value="F:ATP binding"/>
    <property type="evidence" value="ECO:0007669"/>
    <property type="project" value="UniProtKB-KW"/>
</dbReference>
<keyword evidence="3 5" id="KW-0067">ATP-binding</keyword>
<evidence type="ECO:0000259" key="4">
    <source>
        <dbReference type="PROSITE" id="PS50893"/>
    </source>
</evidence>
<dbReference type="InterPro" id="IPR003439">
    <property type="entry name" value="ABC_transporter-like_ATP-bd"/>
</dbReference>
<protein>
    <submittedName>
        <fullName evidence="5">ABC transporter ATP-binding protein</fullName>
    </submittedName>
</protein>
<evidence type="ECO:0000313" key="6">
    <source>
        <dbReference type="Proteomes" id="UP000473885"/>
    </source>
</evidence>
<keyword evidence="6" id="KW-1185">Reference proteome</keyword>
<dbReference type="PANTHER" id="PTHR42781:SF8">
    <property type="entry name" value="BICARBONATE TRANSPORT ATP-BINDING PROTEIN CMPC"/>
    <property type="match status" value="1"/>
</dbReference>
<evidence type="ECO:0000313" key="5">
    <source>
        <dbReference type="EMBL" id="NEZ46424.1"/>
    </source>
</evidence>
<dbReference type="GO" id="GO:0016887">
    <property type="term" value="F:ATP hydrolysis activity"/>
    <property type="evidence" value="ECO:0007669"/>
    <property type="project" value="InterPro"/>
</dbReference>
<dbReference type="PROSITE" id="PS50893">
    <property type="entry name" value="ABC_TRANSPORTER_2"/>
    <property type="match status" value="1"/>
</dbReference>
<dbReference type="InterPro" id="IPR027417">
    <property type="entry name" value="P-loop_NTPase"/>
</dbReference>
<evidence type="ECO:0000256" key="2">
    <source>
        <dbReference type="ARBA" id="ARBA00022741"/>
    </source>
</evidence>
<sequence length="209" mass="24137">MKDSVYTVQIINGYKNYEKQKVFEGLNIDFIENHITGILGPSGCGKTTLLNIISGIESLDKGNLITRCKNISYIFQEDILIPWLTVHENIAFVLKSYMNKKEIDERVYKYLNLVKLKEHKDKFPRELSGGMKRRVAIARAFCHKSSLILMDEPFKGLDINLKNEIIKELKQILKYDNRTGILVTHDINEAKALAHETYYFKDGSHLIEV</sequence>
<dbReference type="OrthoDB" id="9801958at2"/>
<dbReference type="PANTHER" id="PTHR42781">
    <property type="entry name" value="SPERMIDINE/PUTRESCINE IMPORT ATP-BINDING PROTEIN POTA"/>
    <property type="match status" value="1"/>
</dbReference>
<evidence type="ECO:0000256" key="1">
    <source>
        <dbReference type="ARBA" id="ARBA00022448"/>
    </source>
</evidence>
<evidence type="ECO:0000256" key="3">
    <source>
        <dbReference type="ARBA" id="ARBA00022840"/>
    </source>
</evidence>
<dbReference type="InterPro" id="IPR050093">
    <property type="entry name" value="ABC_SmlMolc_Importer"/>
</dbReference>